<dbReference type="SUPFAM" id="SSF49899">
    <property type="entry name" value="Concanavalin A-like lectins/glucanases"/>
    <property type="match status" value="5"/>
</dbReference>
<dbReference type="InterPro" id="IPR006558">
    <property type="entry name" value="LamG-like"/>
</dbReference>
<feature type="domain" description="LamG-like jellyroll fold" evidence="4">
    <location>
        <begin position="2898"/>
        <end position="3049"/>
    </location>
</feature>
<dbReference type="EMBL" id="JAGQKZ010000003">
    <property type="protein sequence ID" value="MCA9391714.1"/>
    <property type="molecule type" value="Genomic_DNA"/>
</dbReference>
<evidence type="ECO:0000256" key="1">
    <source>
        <dbReference type="ARBA" id="ARBA00022729"/>
    </source>
</evidence>
<evidence type="ECO:0000313" key="6">
    <source>
        <dbReference type="Proteomes" id="UP000751518"/>
    </source>
</evidence>
<feature type="domain" description="LamG-like jellyroll fold" evidence="4">
    <location>
        <begin position="2205"/>
        <end position="2342"/>
    </location>
</feature>
<feature type="domain" description="LamG-like jellyroll fold" evidence="4">
    <location>
        <begin position="2424"/>
        <end position="2530"/>
    </location>
</feature>
<dbReference type="Pfam" id="PF13385">
    <property type="entry name" value="Laminin_G_3"/>
    <property type="match status" value="5"/>
</dbReference>
<organism evidence="5 6">
    <name type="scientific">candidate division WWE3 bacterium</name>
    <dbReference type="NCBI Taxonomy" id="2053526"/>
    <lineage>
        <taxon>Bacteria</taxon>
        <taxon>Katanobacteria</taxon>
    </lineage>
</organism>
<proteinExistence type="predicted"/>
<evidence type="ECO:0000259" key="4">
    <source>
        <dbReference type="SMART" id="SM00560"/>
    </source>
</evidence>
<evidence type="ECO:0000313" key="5">
    <source>
        <dbReference type="EMBL" id="MCA9391714.1"/>
    </source>
</evidence>
<dbReference type="SMART" id="SM00560">
    <property type="entry name" value="LamGL"/>
    <property type="match status" value="4"/>
</dbReference>
<dbReference type="Proteomes" id="UP000751518">
    <property type="component" value="Unassembled WGS sequence"/>
</dbReference>
<evidence type="ECO:0000256" key="3">
    <source>
        <dbReference type="SAM" id="SignalP"/>
    </source>
</evidence>
<name>A0A955LJP5_UNCKA</name>
<dbReference type="InterPro" id="IPR013320">
    <property type="entry name" value="ConA-like_dom_sf"/>
</dbReference>
<evidence type="ECO:0000256" key="2">
    <source>
        <dbReference type="ARBA" id="ARBA00023157"/>
    </source>
</evidence>
<feature type="chain" id="PRO_5037190015" description="LamG-like jellyroll fold domain-containing protein" evidence="3">
    <location>
        <begin position="27"/>
        <end position="3065"/>
    </location>
</feature>
<feature type="domain" description="LamG-like jellyroll fold" evidence="4">
    <location>
        <begin position="1991"/>
        <end position="2121"/>
    </location>
</feature>
<keyword evidence="1 3" id="KW-0732">Signal</keyword>
<gene>
    <name evidence="5" type="ORF">KC614_00730</name>
</gene>
<feature type="signal peptide" evidence="3">
    <location>
        <begin position="1"/>
        <end position="26"/>
    </location>
</feature>
<comment type="caution">
    <text evidence="5">The sequence shown here is derived from an EMBL/GenBank/DDBJ whole genome shotgun (WGS) entry which is preliminary data.</text>
</comment>
<dbReference type="Gene3D" id="2.60.120.200">
    <property type="match status" value="5"/>
</dbReference>
<keyword evidence="2" id="KW-1015">Disulfide bond</keyword>
<accession>A0A955LJP5</accession>
<reference evidence="5" key="2">
    <citation type="journal article" date="2021" name="Microbiome">
        <title>Successional dynamics and alternative stable states in a saline activated sludge microbial community over 9 years.</title>
        <authorList>
            <person name="Wang Y."/>
            <person name="Ye J."/>
            <person name="Ju F."/>
            <person name="Liu L."/>
            <person name="Boyd J.A."/>
            <person name="Deng Y."/>
            <person name="Parks D.H."/>
            <person name="Jiang X."/>
            <person name="Yin X."/>
            <person name="Woodcroft B.J."/>
            <person name="Tyson G.W."/>
            <person name="Hugenholtz P."/>
            <person name="Polz M.F."/>
            <person name="Zhang T."/>
        </authorList>
    </citation>
    <scope>NUCLEOTIDE SEQUENCE</scope>
    <source>
        <strain evidence="5">HKST-UBA03</strain>
    </source>
</reference>
<protein>
    <recommendedName>
        <fullName evidence="4">LamG-like jellyroll fold domain-containing protein</fullName>
    </recommendedName>
</protein>
<reference evidence="5" key="1">
    <citation type="submission" date="2020-04" db="EMBL/GenBank/DDBJ databases">
        <authorList>
            <person name="Zhang T."/>
        </authorList>
    </citation>
    <scope>NUCLEOTIDE SEQUENCE</scope>
    <source>
        <strain evidence="5">HKST-UBA03</strain>
    </source>
</reference>
<sequence>MGRIAQTIKIVSIISAFCVISSATFGSHVNAVDATRTLSNGKSVSISPIADAADSLNGGGFIVFNTDSSVGFTISSKGDEGVMSSIISAFNKLFAIFSGSNKTSSKYGVLVTSYDGRFNQSLEVDVSPGGNASIDIDETLLKPGRYNLKVIALDAELNFDRQELMQLVEDEALKGQALSTDFSWGVLALNTNKSLYEPSETAKFDIAVLDERGKMVCDADLDLKITRPDGVVDSMTTDVGDGIVAMPGCSSKDLKLTPDYLAMYKLDGAGEYTVQLSAQTKNGEFSITDSVRVESYVPYALERETATRIYPINKYPVYINITAKEETSGRFVERVPGSFVVSSITEDGVKSYDFIDKSDDDTQNLVWDINLKAGETTRLGYVYDAPDISPNLYNLGHSYIESGGEKVLEEQRFWYIAVDAVGDIGHWQDSAGSQIAGTSWGAFQFAAEIRNDGIYTKPDSSTIELDEAGHYLIIASLRGNDTSNGRNNIQSRIALTSGSGTLFTSYYSGYSRDNSEDEYWTRAVGIVINASTNAQVQVQVRRDSDVPVGGSVADLSDVQVVRINPTEWGIYALGATSGAVGGTSPNTVDLTANTLQSDTNAIEGNTSTETVTVKGDNKRYLVGWSVSGDTGGNRTQRIGQLEYDGTDNLATRSYCYQRDSSNEYCGIGSMDIIETSTADVAIQVEVFSGPGTSSDEGGAENDGSFDLDGNGQMVVLELPDSAEVFRSHDSTGLQDITSSQTINAMRDVDFNDSASFTKASNTAMDVTSAADVFAWANIWTARYDVGSTSRLTAYGSITVNGAEQSVGEHGNYTRGSQPSTNDTFGGSFHPAGIYNVGTDGYDIGVNMNPLSGTEGGGNDRTQANTVGFFAINLDTLEASTTTVSGYVYQSETPTAYDCSSDNLTIKVAVNGGAEETTTCTAADGSWSIDLSTQPSADQPVVAYIDSGETPQATTVTVAAGSADITGLNLYVSTVAVRHEDAGPITISDMNTADNGDAGIRYAISSGDLTVESGYEFHIWTGDTFNSSGGTVTTQGSSNLHVDDGATAILDTDTNTIAGDAVVDSGSMLTINGSTTINGGDITMSGTSPVVNTTSGTPTVTMAASGTVGGGSSPTLNFYDFSTSGTGTTTFNFGPTINGDLSVGTNTTVNFNNQGATVNGGDINVASGATLYGNNPLSSCVTYWGTITLNGTGNVGGSGNSYFCDLKVSGSSQTTTLAGHITVGQPAAAHILTIDTGHTLNASNKNIYLVGSVTPFSILGTFNADTSTVLYQSSQATNITATDYYNLNIRPSAAVTFTTLSGTINVGNDMTFGDGTYASTLDVNTNDTTINVTYQLTVNSNATYSASSNTSNPVTTGTGVNNHGTFTHNNGRVNVDIATTAYILSDSDTTYYQLYITGSNEQILFDDTAQTIIDTNGTLSIQGADCDNKVFLDSQNDDNQWDLNVSTSGTTIDIDYADVEDSNSINAITADNSTAFNDNNTNWTINSGACITGIDISGKVYQSNETSAYDCSADNLTINVSINQGVADSTTCTASDGTWSITTTSVPSAGQSILVYIDDAETPAANTVTVAAGTGNITGLDLFDQAVIIRHEDSGPVTLTNLGAADNGDFGVLFGISMGDLYIDSGYELHIWTGDSFAPTSGDVIIQGAGGDLHLDDGATFTGQTLYEINVAGDVVLDPSSTFILPGEEGVDVVTVGGSWLSNSATLDAGAGKVIFNATSGTETVDSDGESFFDVQFGSGSGTATWDPTSTLDVNGDLAVTYGTLDFETNDSTLDVEGNFTVNTYGVFYASSSATFTVGGSWTTNGDFYSGSGTVTLDSGTNATLETNCAVAASCNKQDFNNLLINKSSSSVTVTLGADELSVVEIFTITTGEFVQGTSNVLAKDNASSGTAISIAGGGVYTGSTGNLTLGGDLDNSGEVTISSTCGGSDDAVITSTNTTQRNWSGSGTFLIQDVTISYMTSTPSITAYSSTEGTNVGANWTVDSNCPANPVSLTVSAWVYPNSSITSKALVVKDGEFRMATNGSDQPICQTFTGSWNTAVTSDTALVVNEWQFVTCSYDYISGTLRVFVNGDLTGQSTGLTLGIDDDSTHWRVGSDESTTYGDFNGNMDDVRIFNRGLSPNELTQLYKEAPGPIGYWKFDERVQGDAQTVYDSSGYGYDGTTQLGGNGTGMDCKYPGVYGTACSFDGTDDGVSLGEVYNEVNLPVTIESWVLLRSSATNHHIFVSDAGGSYKGFIFFINTSLDLHVLYGDNTGTGSGNRRSKIVSGALSVDYQWHHIAATMTSATDMAIYVDGVDVGGSYDGSGGTMVHAGSSPAYIGRSGGGYSGNVMDEVKLYDYARTQDQIVSDMNGGHPAPGSPIGSAYIHYKFDEGYGTTANNSGGGSGVDGSITNGTWTLDGKYDRGLTFSGSSTVTSTITSPSTTNTLALWVYPTTSAASKTLVTDGSDSLATNGSSQPTYGGCTGTALSTDTWTHVVAVSSGSGSCSIYQNGVLTDSSTTGVDFGTTLAIGNSSFTGTIDDFKLYAVAMTANQAAVEYNQGKALVLGVASTESSGLPSSSGDRKYCPPGDTNTSCGPLIDWSLNENAGQSGYDVSTNGYDLTLGSSSGSDSTDPIWAPGRHGPALQFDGSDDYANADSYAASLDGMTTGTYTGWFKTSASGRQDMYSISEGTTGNNFVIIGLDDVTAAYGDESFWIFFRVSATYPLIMHVRHGHTYYEDGVWHHFAVVTGDGDNRIYIDGVRQQVTFQAGSVSSNYFSNISGANSVKLGETYAASSHLNPFNGMIDEFKIYDYARNDAEIVWDYSNGAPLVWYKLDECSGSTVYSSNEIYNSNLNGSIQEGGGGTNVGVGTCGGASGTMWADGATGKYNASLEFDGTDDYIDVGDDDAFSFTASNENIDTPFSIAAWINLADVTSSVIVSKTTTNDALTVEYGLGFRVTDELVFRIYEINALAAPEDIEVGTDNTYTSMEGQWMHVVATYDGGMSSSGMKIYVNGEQESTTTADTGTYDGMTNTSGSLYIGAILPTDATYKYFANGQMDDVRMYNYELTPQQVQEIYSAGSAVSFGN</sequence>